<feature type="compositionally biased region" description="Polar residues" evidence="1">
    <location>
        <begin position="33"/>
        <end position="54"/>
    </location>
</feature>
<accession>A0A177CJK6</accession>
<dbReference type="RefSeq" id="XP_018037332.1">
    <property type="nucleotide sequence ID" value="XM_018178214.1"/>
</dbReference>
<sequence length="188" mass="20373">MGQAVKREETPVVSSSRAPSSSPTNSVSPTTTELVTDTDQLSATETVPFNTPSPTGAHPSPTIPLATSSPSTESPNQLETGVKIGIAVLAAILSLALLAFLLESCYLRPRRREQAMQRAVQEVENGERAERALAELKSSQEIVVLESRVSIHFDDGDEGYEGEESEGEEWERGRTDGRNGMSLARREY</sequence>
<feature type="region of interest" description="Disordered" evidence="1">
    <location>
        <begin position="1"/>
        <end position="76"/>
    </location>
</feature>
<proteinExistence type="predicted"/>
<keyword evidence="2" id="KW-0472">Membrane</keyword>
<evidence type="ECO:0000313" key="3">
    <source>
        <dbReference type="EMBL" id="OAG06967.1"/>
    </source>
</evidence>
<organism evidence="3 4">
    <name type="scientific">Paraphaeosphaeria sporulosa</name>
    <dbReference type="NCBI Taxonomy" id="1460663"/>
    <lineage>
        <taxon>Eukaryota</taxon>
        <taxon>Fungi</taxon>
        <taxon>Dikarya</taxon>
        <taxon>Ascomycota</taxon>
        <taxon>Pezizomycotina</taxon>
        <taxon>Dothideomycetes</taxon>
        <taxon>Pleosporomycetidae</taxon>
        <taxon>Pleosporales</taxon>
        <taxon>Massarineae</taxon>
        <taxon>Didymosphaeriaceae</taxon>
        <taxon>Paraphaeosphaeria</taxon>
    </lineage>
</organism>
<keyword evidence="2" id="KW-0812">Transmembrane</keyword>
<feature type="compositionally biased region" description="Acidic residues" evidence="1">
    <location>
        <begin position="155"/>
        <end position="169"/>
    </location>
</feature>
<dbReference type="AlphaFoldDB" id="A0A177CJK6"/>
<feature type="compositionally biased region" description="Polar residues" evidence="1">
    <location>
        <begin position="65"/>
        <end position="76"/>
    </location>
</feature>
<gene>
    <name evidence="3" type="ORF">CC84DRAFT_1163246</name>
</gene>
<keyword evidence="2" id="KW-1133">Transmembrane helix</keyword>
<evidence type="ECO:0000256" key="2">
    <source>
        <dbReference type="SAM" id="Phobius"/>
    </source>
</evidence>
<feature type="compositionally biased region" description="Basic and acidic residues" evidence="1">
    <location>
        <begin position="1"/>
        <end position="10"/>
    </location>
</feature>
<name>A0A177CJK6_9PLEO</name>
<protein>
    <submittedName>
        <fullName evidence="3">Uncharacterized protein</fullName>
    </submittedName>
</protein>
<dbReference type="Proteomes" id="UP000077069">
    <property type="component" value="Unassembled WGS sequence"/>
</dbReference>
<dbReference type="OrthoDB" id="3799930at2759"/>
<feature type="compositionally biased region" description="Low complexity" evidence="1">
    <location>
        <begin position="11"/>
        <end position="32"/>
    </location>
</feature>
<feature type="transmembrane region" description="Helical" evidence="2">
    <location>
        <begin position="84"/>
        <end position="102"/>
    </location>
</feature>
<dbReference type="GeneID" id="28761700"/>
<dbReference type="EMBL" id="KV441551">
    <property type="protein sequence ID" value="OAG06967.1"/>
    <property type="molecule type" value="Genomic_DNA"/>
</dbReference>
<dbReference type="InParanoid" id="A0A177CJK6"/>
<feature type="region of interest" description="Disordered" evidence="1">
    <location>
        <begin position="154"/>
        <end position="188"/>
    </location>
</feature>
<reference evidence="3 4" key="1">
    <citation type="submission" date="2016-05" db="EMBL/GenBank/DDBJ databases">
        <title>Comparative analysis of secretome profiles of manganese(II)-oxidizing ascomycete fungi.</title>
        <authorList>
            <consortium name="DOE Joint Genome Institute"/>
            <person name="Zeiner C.A."/>
            <person name="Purvine S.O."/>
            <person name="Zink E.M."/>
            <person name="Wu S."/>
            <person name="Pasa-Tolic L."/>
            <person name="Chaput D.L."/>
            <person name="Haridas S."/>
            <person name="Grigoriev I.V."/>
            <person name="Santelli C.M."/>
            <person name="Hansel C.M."/>
        </authorList>
    </citation>
    <scope>NUCLEOTIDE SEQUENCE [LARGE SCALE GENOMIC DNA]</scope>
    <source>
        <strain evidence="3 4">AP3s5-JAC2a</strain>
    </source>
</reference>
<keyword evidence="4" id="KW-1185">Reference proteome</keyword>
<evidence type="ECO:0000256" key="1">
    <source>
        <dbReference type="SAM" id="MobiDB-lite"/>
    </source>
</evidence>
<evidence type="ECO:0000313" key="4">
    <source>
        <dbReference type="Proteomes" id="UP000077069"/>
    </source>
</evidence>